<dbReference type="PROSITE" id="PS50005">
    <property type="entry name" value="TPR"/>
    <property type="match status" value="1"/>
</dbReference>
<dbReference type="InterPro" id="IPR019734">
    <property type="entry name" value="TPR_rpt"/>
</dbReference>
<protein>
    <submittedName>
        <fullName evidence="2">Uncharacterized protein</fullName>
    </submittedName>
</protein>
<dbReference type="AlphaFoldDB" id="A0A819MSZ9"/>
<reference evidence="2" key="1">
    <citation type="submission" date="2021-02" db="EMBL/GenBank/DDBJ databases">
        <authorList>
            <person name="Nowell W R."/>
        </authorList>
    </citation>
    <scope>NUCLEOTIDE SEQUENCE</scope>
</reference>
<dbReference type="InterPro" id="IPR011990">
    <property type="entry name" value="TPR-like_helical_dom_sf"/>
</dbReference>
<comment type="caution">
    <text evidence="2">The sequence shown here is derived from an EMBL/GenBank/DDBJ whole genome shotgun (WGS) entry which is preliminary data.</text>
</comment>
<dbReference type="Proteomes" id="UP000663844">
    <property type="component" value="Unassembled WGS sequence"/>
</dbReference>
<sequence>MGITISKRQSCVSVAQIDYEETTVSTPVTPNYRIHKKSHSSQSQNVKRDNKQYLHDSLLMSILPSSKYASNDLKQLNQLFIYWMMIRLIIINFKCDREVHKELLNNLAEFSRKYYLNNTNELKLIDEFEQNYHGHTPIWWYTMTNFIRCMLNQAFETKDIEILIKMAFFIKDLYQQLKILQMNTLKTNKLPIIVCRNHQVTNEEFENIKNNKGNLLSFNNFIIADSDQEIQSNSNNLMVNILFRIRIESKRTSTPFTFFQNENDSGDKQNSFIFFMHSIFRIVDMKQITERSWEVDLTLTSNKDEQVTCLTDLLRHETRETVGWLRLAQLMSVMGDFDQAKTIHNKIFELTPENDISTRARIYVELGNIDNEFGDYKSANTRYEK</sequence>
<evidence type="ECO:0000256" key="1">
    <source>
        <dbReference type="PROSITE-ProRule" id="PRU00339"/>
    </source>
</evidence>
<feature type="repeat" description="TPR" evidence="1">
    <location>
        <begin position="321"/>
        <end position="354"/>
    </location>
</feature>
<feature type="non-terminal residue" evidence="2">
    <location>
        <position position="385"/>
    </location>
</feature>
<proteinExistence type="predicted"/>
<evidence type="ECO:0000313" key="3">
    <source>
        <dbReference type="Proteomes" id="UP000663844"/>
    </source>
</evidence>
<evidence type="ECO:0000313" key="2">
    <source>
        <dbReference type="EMBL" id="CAF3985534.1"/>
    </source>
</evidence>
<gene>
    <name evidence="2" type="ORF">OXD698_LOCUS28640</name>
</gene>
<accession>A0A819MSZ9</accession>
<dbReference type="SUPFAM" id="SSF48452">
    <property type="entry name" value="TPR-like"/>
    <property type="match status" value="1"/>
</dbReference>
<organism evidence="2 3">
    <name type="scientific">Adineta steineri</name>
    <dbReference type="NCBI Taxonomy" id="433720"/>
    <lineage>
        <taxon>Eukaryota</taxon>
        <taxon>Metazoa</taxon>
        <taxon>Spiralia</taxon>
        <taxon>Gnathifera</taxon>
        <taxon>Rotifera</taxon>
        <taxon>Eurotatoria</taxon>
        <taxon>Bdelloidea</taxon>
        <taxon>Adinetida</taxon>
        <taxon>Adinetidae</taxon>
        <taxon>Adineta</taxon>
    </lineage>
</organism>
<dbReference type="EMBL" id="CAJOAZ010003111">
    <property type="protein sequence ID" value="CAF3985534.1"/>
    <property type="molecule type" value="Genomic_DNA"/>
</dbReference>
<keyword evidence="1" id="KW-0802">TPR repeat</keyword>
<dbReference type="Gene3D" id="1.25.40.10">
    <property type="entry name" value="Tetratricopeptide repeat domain"/>
    <property type="match status" value="1"/>
</dbReference>
<name>A0A819MSZ9_9BILA</name>